<accession>A0A1F5B2D3</accession>
<dbReference type="PANTHER" id="PTHR11638">
    <property type="entry name" value="ATP-DEPENDENT CLP PROTEASE"/>
    <property type="match status" value="1"/>
</dbReference>
<evidence type="ECO:0000256" key="4">
    <source>
        <dbReference type="ARBA" id="ARBA00023186"/>
    </source>
</evidence>
<evidence type="ECO:0000256" key="3">
    <source>
        <dbReference type="ARBA" id="ARBA00022840"/>
    </source>
</evidence>
<dbReference type="Gene3D" id="1.10.8.60">
    <property type="match status" value="2"/>
</dbReference>
<dbReference type="SUPFAM" id="SSF52540">
    <property type="entry name" value="P-loop containing nucleoside triphosphate hydrolases"/>
    <property type="match status" value="2"/>
</dbReference>
<evidence type="ECO:0000259" key="6">
    <source>
        <dbReference type="SMART" id="SM01086"/>
    </source>
</evidence>
<dbReference type="CDD" id="cd00009">
    <property type="entry name" value="AAA"/>
    <property type="match status" value="1"/>
</dbReference>
<feature type="domain" description="AAA+ ATPase" evidence="5">
    <location>
        <begin position="516"/>
        <end position="695"/>
    </location>
</feature>
<keyword evidence="4" id="KW-0143">Chaperone</keyword>
<reference evidence="7 8" key="1">
    <citation type="journal article" date="2016" name="Nat. Commun.">
        <title>Thousands of microbial genomes shed light on interconnected biogeochemical processes in an aquifer system.</title>
        <authorList>
            <person name="Anantharaman K."/>
            <person name="Brown C.T."/>
            <person name="Hug L.A."/>
            <person name="Sharon I."/>
            <person name="Castelle C.J."/>
            <person name="Probst A.J."/>
            <person name="Thomas B.C."/>
            <person name="Singh A."/>
            <person name="Wilkins M.J."/>
            <person name="Karaoz U."/>
            <person name="Brodie E.L."/>
            <person name="Williams K.H."/>
            <person name="Hubbard S.S."/>
            <person name="Banfield J.F."/>
        </authorList>
    </citation>
    <scope>NUCLEOTIDE SEQUENCE [LARGE SCALE GENOMIC DNA]</scope>
</reference>
<dbReference type="InterPro" id="IPR018368">
    <property type="entry name" value="ClpA/B_CS1"/>
</dbReference>
<keyword evidence="2" id="KW-0547">Nucleotide-binding</keyword>
<proteinExistence type="predicted"/>
<dbReference type="InterPro" id="IPR001270">
    <property type="entry name" value="ClpA/B"/>
</dbReference>
<evidence type="ECO:0000313" key="8">
    <source>
        <dbReference type="Proteomes" id="UP000176431"/>
    </source>
</evidence>
<dbReference type="Proteomes" id="UP000176431">
    <property type="component" value="Unassembled WGS sequence"/>
</dbReference>
<dbReference type="PROSITE" id="PS00870">
    <property type="entry name" value="CLPAB_1"/>
    <property type="match status" value="1"/>
</dbReference>
<dbReference type="Gene3D" id="3.40.50.300">
    <property type="entry name" value="P-loop containing nucleotide triphosphate hydrolases"/>
    <property type="match status" value="2"/>
</dbReference>
<dbReference type="InterPro" id="IPR003593">
    <property type="entry name" value="AAA+_ATPase"/>
</dbReference>
<dbReference type="PRINTS" id="PR00300">
    <property type="entry name" value="CLPPROTEASEA"/>
</dbReference>
<evidence type="ECO:0000256" key="1">
    <source>
        <dbReference type="ARBA" id="ARBA00022737"/>
    </source>
</evidence>
<dbReference type="InterPro" id="IPR041546">
    <property type="entry name" value="ClpA/ClpB_AAA_lid"/>
</dbReference>
<dbReference type="GO" id="GO:0005737">
    <property type="term" value="C:cytoplasm"/>
    <property type="evidence" value="ECO:0007669"/>
    <property type="project" value="TreeGrafter"/>
</dbReference>
<evidence type="ECO:0008006" key="9">
    <source>
        <dbReference type="Google" id="ProtNLM"/>
    </source>
</evidence>
<dbReference type="Pfam" id="PF10431">
    <property type="entry name" value="ClpB_D2-small"/>
    <property type="match status" value="1"/>
</dbReference>
<dbReference type="SMART" id="SM01086">
    <property type="entry name" value="ClpB_D2-small"/>
    <property type="match status" value="1"/>
</dbReference>
<dbReference type="Gene3D" id="1.10.1780.10">
    <property type="entry name" value="Clp, N-terminal domain"/>
    <property type="match status" value="1"/>
</dbReference>
<feature type="domain" description="Clp ATPase C-terminal" evidence="6">
    <location>
        <begin position="694"/>
        <end position="780"/>
    </location>
</feature>
<dbReference type="GO" id="GO:0034605">
    <property type="term" value="P:cellular response to heat"/>
    <property type="evidence" value="ECO:0007669"/>
    <property type="project" value="TreeGrafter"/>
</dbReference>
<evidence type="ECO:0000313" key="7">
    <source>
        <dbReference type="EMBL" id="OGD24787.1"/>
    </source>
</evidence>
<dbReference type="SMART" id="SM00382">
    <property type="entry name" value="AAA"/>
    <property type="match status" value="2"/>
</dbReference>
<feature type="domain" description="AAA+ ATPase" evidence="5">
    <location>
        <begin position="235"/>
        <end position="378"/>
    </location>
</feature>
<dbReference type="InterPro" id="IPR036628">
    <property type="entry name" value="Clp_N_dom_sf"/>
</dbReference>
<dbReference type="Pfam" id="PF07724">
    <property type="entry name" value="AAA_2"/>
    <property type="match status" value="1"/>
</dbReference>
<dbReference type="GO" id="GO:0005524">
    <property type="term" value="F:ATP binding"/>
    <property type="evidence" value="ECO:0007669"/>
    <property type="project" value="UniProtKB-KW"/>
</dbReference>
<dbReference type="PANTHER" id="PTHR11638:SF18">
    <property type="entry name" value="HEAT SHOCK PROTEIN 104"/>
    <property type="match status" value="1"/>
</dbReference>
<dbReference type="InterPro" id="IPR003959">
    <property type="entry name" value="ATPase_AAA_core"/>
</dbReference>
<dbReference type="InterPro" id="IPR019489">
    <property type="entry name" value="Clp_ATPase_C"/>
</dbReference>
<dbReference type="AlphaFoldDB" id="A0A1F5B2D3"/>
<dbReference type="FunFam" id="3.40.50.300:FF:000025">
    <property type="entry name" value="ATP-dependent Clp protease subunit"/>
    <property type="match status" value="1"/>
</dbReference>
<sequence length="781" mass="86639">MLNILKGNTISKIRQNLNLILLYHKTFVINMKLSPSLENRLTARAKNVILSAENSALGSEIGGSHLIKAIFEARGSLAYNILKNHGLSINDLNLSQPSVIFFRGILASALEEAIKHGYRHIGTEHLLWGLILELKNRVLAQKHQLVVDVENHLKEIFYLSGRINSPMAAPKNSQSILDKLIADVYKNIAEEEPEKAPLEIFGADLVAMAKDGKFDPVIGREIEIQRMTAIMSRRTKNNPILIGEPGVGKTALVYGLAQKIAKKEVPKNLMNKNIFQIDLGAIVAGATFRGEFEARLKEFLYEAEEKNAVIFIDEFHTIIGTGAAQGSLDASNIIKPLLSLGKVQIIGATTLAEWRKYVERDGGLERRFQSIMVNEPTESQTEEILLGLLPFLKNHHKIKIADGCISAVVKLSNQYLTERFLPDKAIDLLDEACALKNLETEPGETELELKIKDIIKALNLMTGIPNIVFGETINLTSPSKISQKLKQKIIGQDEAIETLAATLARAYAGLSNPTKPLGSFLFIGPTGVGKTNLAKVLSREILESPLIKIDMSEFSEPHSISKLIGAPPGYIGYEEPGNLTEKIRREPHSVVLFDEIEKAHPQVANILLQILEEGSLTDNRGRRANFKNAIVILTSNLGSREFSREAKKFGFVAASKTLVEKFNEIKDTSLKSLRRHFIPELLSRLDEIVVFNPLERQEIKRIAELEIKNILTNDSINRRLKIKPAVINFIAGKAASSHNGAREVKHLINKLIVNPLADFIIKNNKAETITVGIKNNGINLR</sequence>
<dbReference type="InterPro" id="IPR050130">
    <property type="entry name" value="ClpA_ClpB"/>
</dbReference>
<dbReference type="Pfam" id="PF17871">
    <property type="entry name" value="AAA_lid_9"/>
    <property type="match status" value="1"/>
</dbReference>
<dbReference type="InterPro" id="IPR027417">
    <property type="entry name" value="P-loop_NTPase"/>
</dbReference>
<name>A0A1F5B2D3_9BACT</name>
<evidence type="ECO:0000256" key="2">
    <source>
        <dbReference type="ARBA" id="ARBA00022741"/>
    </source>
</evidence>
<dbReference type="Pfam" id="PF00004">
    <property type="entry name" value="AAA"/>
    <property type="match status" value="1"/>
</dbReference>
<organism evidence="7 8">
    <name type="scientific">Candidatus Azambacteria bacterium RIFCSPHIGHO2_01_FULL_40_24</name>
    <dbReference type="NCBI Taxonomy" id="1797301"/>
    <lineage>
        <taxon>Bacteria</taxon>
        <taxon>Candidatus Azamiibacteriota</taxon>
    </lineage>
</organism>
<protein>
    <recommendedName>
        <fullName evidence="9">Clp R domain-containing protein</fullName>
    </recommendedName>
</protein>
<dbReference type="CDD" id="cd19499">
    <property type="entry name" value="RecA-like_ClpB_Hsp104-like"/>
    <property type="match status" value="1"/>
</dbReference>
<keyword evidence="1" id="KW-0677">Repeat</keyword>
<dbReference type="GO" id="GO:0016887">
    <property type="term" value="F:ATP hydrolysis activity"/>
    <property type="evidence" value="ECO:0007669"/>
    <property type="project" value="InterPro"/>
</dbReference>
<evidence type="ECO:0000259" key="5">
    <source>
        <dbReference type="SMART" id="SM00382"/>
    </source>
</evidence>
<dbReference type="SUPFAM" id="SSF81923">
    <property type="entry name" value="Double Clp-N motif"/>
    <property type="match status" value="1"/>
</dbReference>
<keyword evidence="3" id="KW-0067">ATP-binding</keyword>
<gene>
    <name evidence="7" type="ORF">A2819_00905</name>
</gene>
<comment type="caution">
    <text evidence="7">The sequence shown here is derived from an EMBL/GenBank/DDBJ whole genome shotgun (WGS) entry which is preliminary data.</text>
</comment>
<dbReference type="EMBL" id="MEYK01000032">
    <property type="protein sequence ID" value="OGD24787.1"/>
    <property type="molecule type" value="Genomic_DNA"/>
</dbReference>